<dbReference type="WBParaSite" id="GPUH_0001028901-mRNA-1">
    <property type="protein sequence ID" value="GPUH_0001028901-mRNA-1"/>
    <property type="gene ID" value="GPUH_0001028901"/>
</dbReference>
<name>A0A183DNI5_9BILA</name>
<gene>
    <name evidence="1" type="ORF">GPUH_LOCUS10276</name>
</gene>
<dbReference type="PROSITE" id="PS51257">
    <property type="entry name" value="PROKAR_LIPOPROTEIN"/>
    <property type="match status" value="1"/>
</dbReference>
<evidence type="ECO:0000313" key="2">
    <source>
        <dbReference type="Proteomes" id="UP000271098"/>
    </source>
</evidence>
<reference evidence="1 2" key="2">
    <citation type="submission" date="2018-11" db="EMBL/GenBank/DDBJ databases">
        <authorList>
            <consortium name="Pathogen Informatics"/>
        </authorList>
    </citation>
    <scope>NUCLEOTIDE SEQUENCE [LARGE SCALE GENOMIC DNA]</scope>
</reference>
<dbReference type="EMBL" id="UYRT01077908">
    <property type="protein sequence ID" value="VDN17219.1"/>
    <property type="molecule type" value="Genomic_DNA"/>
</dbReference>
<evidence type="ECO:0000313" key="1">
    <source>
        <dbReference type="EMBL" id="VDN17219.1"/>
    </source>
</evidence>
<organism evidence="3">
    <name type="scientific">Gongylonema pulchrum</name>
    <dbReference type="NCBI Taxonomy" id="637853"/>
    <lineage>
        <taxon>Eukaryota</taxon>
        <taxon>Metazoa</taxon>
        <taxon>Ecdysozoa</taxon>
        <taxon>Nematoda</taxon>
        <taxon>Chromadorea</taxon>
        <taxon>Rhabditida</taxon>
        <taxon>Spirurina</taxon>
        <taxon>Spiruromorpha</taxon>
        <taxon>Spiruroidea</taxon>
        <taxon>Gongylonematidae</taxon>
        <taxon>Gongylonema</taxon>
    </lineage>
</organism>
<proteinExistence type="predicted"/>
<dbReference type="Proteomes" id="UP000271098">
    <property type="component" value="Unassembled WGS sequence"/>
</dbReference>
<reference evidence="3" key="1">
    <citation type="submission" date="2016-06" db="UniProtKB">
        <authorList>
            <consortium name="WormBaseParasite"/>
        </authorList>
    </citation>
    <scope>IDENTIFICATION</scope>
</reference>
<sequence>MLPDVREVMVQFADIVVGNVAAASACDGLSINDSAILTLEQCERFRRNLVEQQTVLQADCLRMEDALRLQYEKELNGGMLENKTPDTAKVFYYKGR</sequence>
<evidence type="ECO:0000313" key="3">
    <source>
        <dbReference type="WBParaSite" id="GPUH_0001028901-mRNA-1"/>
    </source>
</evidence>
<dbReference type="AlphaFoldDB" id="A0A183DNI5"/>
<protein>
    <submittedName>
        <fullName evidence="3">Phage protein</fullName>
    </submittedName>
</protein>
<keyword evidence="2" id="KW-1185">Reference proteome</keyword>
<accession>A0A183DNI5</accession>